<accession>A0A840DNI7</accession>
<dbReference type="EMBL" id="JACIFD010000008">
    <property type="protein sequence ID" value="MBB4071637.1"/>
    <property type="molecule type" value="Genomic_DNA"/>
</dbReference>
<evidence type="ECO:0000256" key="2">
    <source>
        <dbReference type="SAM" id="Phobius"/>
    </source>
</evidence>
<feature type="transmembrane region" description="Helical" evidence="2">
    <location>
        <begin position="26"/>
        <end position="48"/>
    </location>
</feature>
<dbReference type="AlphaFoldDB" id="A0A840DNI7"/>
<evidence type="ECO:0000313" key="4">
    <source>
        <dbReference type="Proteomes" id="UP000571183"/>
    </source>
</evidence>
<organism evidence="3 4">
    <name type="scientific">Canibacter oris</name>
    <dbReference type="NCBI Taxonomy" id="1365628"/>
    <lineage>
        <taxon>Bacteria</taxon>
        <taxon>Bacillati</taxon>
        <taxon>Actinomycetota</taxon>
        <taxon>Actinomycetes</taxon>
        <taxon>Micrococcales</taxon>
        <taxon>Microbacteriaceae</taxon>
        <taxon>Canibacter</taxon>
    </lineage>
</organism>
<sequence>MNMNIAPNFDNVDLGKYVTDPRARKVLYTLGGLLSVAAALTVAGFVAAQVVPPMPLAVAFAVIFLFSSMTNRLAQANTPAGKHAAAEPEHEVILEDD</sequence>
<keyword evidence="2" id="KW-1133">Transmembrane helix</keyword>
<feature type="transmembrane region" description="Helical" evidence="2">
    <location>
        <begin position="54"/>
        <end position="74"/>
    </location>
</feature>
<protein>
    <submittedName>
        <fullName evidence="3">Uncharacterized protein</fullName>
    </submittedName>
</protein>
<keyword evidence="2" id="KW-0812">Transmembrane</keyword>
<feature type="compositionally biased region" description="Basic and acidic residues" evidence="1">
    <location>
        <begin position="84"/>
        <end position="97"/>
    </location>
</feature>
<feature type="region of interest" description="Disordered" evidence="1">
    <location>
        <begin position="77"/>
        <end position="97"/>
    </location>
</feature>
<keyword evidence="4" id="KW-1185">Reference proteome</keyword>
<dbReference type="Proteomes" id="UP000571183">
    <property type="component" value="Unassembled WGS sequence"/>
</dbReference>
<name>A0A840DNI7_9MICO</name>
<keyword evidence="2" id="KW-0472">Membrane</keyword>
<dbReference type="RefSeq" id="WP_183304663.1">
    <property type="nucleotide sequence ID" value="NZ_JACIFD010000008.1"/>
</dbReference>
<reference evidence="3" key="1">
    <citation type="submission" date="2020-08" db="EMBL/GenBank/DDBJ databases">
        <title>Sequencing the genomes of 1000 actinobacteria strains.</title>
        <authorList>
            <person name="Klenk H.-P."/>
        </authorList>
    </citation>
    <scope>NUCLEOTIDE SEQUENCE [LARGE SCALE GENOMIC DNA]</scope>
    <source>
        <strain evidence="3">DSM 27064</strain>
    </source>
</reference>
<evidence type="ECO:0000256" key="1">
    <source>
        <dbReference type="SAM" id="MobiDB-lite"/>
    </source>
</evidence>
<gene>
    <name evidence="3" type="ORF">F5897_000949</name>
</gene>
<comment type="caution">
    <text evidence="3">The sequence shown here is derived from an EMBL/GenBank/DDBJ whole genome shotgun (WGS) entry which is preliminary data.</text>
</comment>
<evidence type="ECO:0000313" key="3">
    <source>
        <dbReference type="EMBL" id="MBB4071637.1"/>
    </source>
</evidence>
<proteinExistence type="predicted"/>